<keyword evidence="2" id="KW-1185">Reference proteome</keyword>
<sequence>MSEVHWYVPGVSHHNPKSLPKAKNISRDFEHISGTSKRDHLAIAYNTVKDLYFRRSSTSLKNYMIIHTQRIVNEKLDAAGFHNFHRLSDNERIDLALTQNLLTISTVTHLHQLQTESNPRALVSIFINFLREIQPSPLYFEPLITLLSSDSKIFPEDEEIRKINRNVVRRI</sequence>
<accession>A0AAU9IKL7</accession>
<evidence type="ECO:0000313" key="2">
    <source>
        <dbReference type="Proteomes" id="UP001162131"/>
    </source>
</evidence>
<dbReference type="EMBL" id="CAJZBQ010000015">
    <property type="protein sequence ID" value="CAG9316054.1"/>
    <property type="molecule type" value="Genomic_DNA"/>
</dbReference>
<name>A0AAU9IKL7_9CILI</name>
<evidence type="ECO:0000313" key="1">
    <source>
        <dbReference type="EMBL" id="CAG9316054.1"/>
    </source>
</evidence>
<dbReference type="Proteomes" id="UP001162131">
    <property type="component" value="Unassembled WGS sequence"/>
</dbReference>
<reference evidence="1" key="1">
    <citation type="submission" date="2021-09" db="EMBL/GenBank/DDBJ databases">
        <authorList>
            <consortium name="AG Swart"/>
            <person name="Singh M."/>
            <person name="Singh A."/>
            <person name="Seah K."/>
            <person name="Emmerich C."/>
        </authorList>
    </citation>
    <scope>NUCLEOTIDE SEQUENCE</scope>
    <source>
        <strain evidence="1">ATCC30299</strain>
    </source>
</reference>
<comment type="caution">
    <text evidence="1">The sequence shown here is derived from an EMBL/GenBank/DDBJ whole genome shotgun (WGS) entry which is preliminary data.</text>
</comment>
<protein>
    <submittedName>
        <fullName evidence="1">Uncharacterized protein</fullName>
    </submittedName>
</protein>
<organism evidence="1 2">
    <name type="scientific">Blepharisma stoltei</name>
    <dbReference type="NCBI Taxonomy" id="1481888"/>
    <lineage>
        <taxon>Eukaryota</taxon>
        <taxon>Sar</taxon>
        <taxon>Alveolata</taxon>
        <taxon>Ciliophora</taxon>
        <taxon>Postciliodesmatophora</taxon>
        <taxon>Heterotrichea</taxon>
        <taxon>Heterotrichida</taxon>
        <taxon>Blepharismidae</taxon>
        <taxon>Blepharisma</taxon>
    </lineage>
</organism>
<dbReference type="AlphaFoldDB" id="A0AAU9IKL7"/>
<proteinExistence type="predicted"/>
<gene>
    <name evidence="1" type="ORF">BSTOLATCC_MIC15497</name>
</gene>